<name>I3X3G2_SINF2</name>
<dbReference type="InterPro" id="IPR016169">
    <property type="entry name" value="FAD-bd_PCMH_sub2"/>
</dbReference>
<dbReference type="PANTHER" id="PTHR43716:SF2">
    <property type="entry name" value="BLL6224 PROTEIN"/>
    <property type="match status" value="1"/>
</dbReference>
<dbReference type="Pfam" id="PF01565">
    <property type="entry name" value="FAD_binding_4"/>
    <property type="match status" value="1"/>
</dbReference>
<dbReference type="InterPro" id="IPR051264">
    <property type="entry name" value="FAD-oxidored/transferase_4"/>
</dbReference>
<dbReference type="Proteomes" id="UP000006180">
    <property type="component" value="Chromosome"/>
</dbReference>
<dbReference type="EMBL" id="CP003563">
    <property type="protein sequence ID" value="AFL50418.1"/>
    <property type="molecule type" value="Genomic_DNA"/>
</dbReference>
<dbReference type="InterPro" id="IPR036318">
    <property type="entry name" value="FAD-bd_PCMH-like_sf"/>
</dbReference>
<gene>
    <name evidence="5" type="primary">glcD4</name>
    <name evidence="5" type="ORF">USDA257_c18310</name>
</gene>
<dbReference type="InterPro" id="IPR016167">
    <property type="entry name" value="FAD-bd_PCMH_sub1"/>
</dbReference>
<dbReference type="AlphaFoldDB" id="I3X3G2"/>
<protein>
    <submittedName>
        <fullName evidence="5">Glycolate oxidase subunit GlcD</fullName>
    </submittedName>
</protein>
<sequence length="450" mass="48383">MAPYLVDWRSRYRGTALGVVEPSTADEVAVAVRIASAHGVKVVPQGGNTGLVGGGVPLTKHEGSQQIVVSLRRLNRIRDLDLLDNVIVVEAGVILQNAQAAARTAGRLLPISLAAEGSAQIGGIVSTNAGGTNVLRFGSTRELVLGLEVILADGSIWNGLQRLRKNNAGYDLKQLFIGSEGTLGIVTAAAIKLFPLPHSCVTTFIAVPSPAAAVRLLRYLQSELGDSLTAFELIERVCLDLVFGVVEEARDPFEQSYPWYVLAEVSATVKEVVLDDIVERSLASAFEIGIAMDAVLAQSEKQRVELWRLRDEITEAERRHGPSAKHDISIPVSRISDFLARAPATVRTHVPHARPIAFGHVGDGNIHFNVLAPAEDADCINRAVYDLVTTLGGSISAEHGIGQSKIELLAHYKDRTSLSLMQRVRRALDPSTTFNPGKLVHVPPVRGSDL</sequence>
<evidence type="ECO:0000313" key="6">
    <source>
        <dbReference type="Proteomes" id="UP000006180"/>
    </source>
</evidence>
<dbReference type="SUPFAM" id="SSF55103">
    <property type="entry name" value="FAD-linked oxidases, C-terminal domain"/>
    <property type="match status" value="1"/>
</dbReference>
<dbReference type="InterPro" id="IPR016166">
    <property type="entry name" value="FAD-bd_PCMH"/>
</dbReference>
<dbReference type="PANTHER" id="PTHR43716">
    <property type="entry name" value="D-2-HYDROXYGLUTARATE DEHYDROGENASE, MITOCHONDRIAL"/>
    <property type="match status" value="1"/>
</dbReference>
<organism evidence="5 6">
    <name type="scientific">Sinorhizobium fredii (strain USDA 257)</name>
    <dbReference type="NCBI Taxonomy" id="1185652"/>
    <lineage>
        <taxon>Bacteria</taxon>
        <taxon>Pseudomonadati</taxon>
        <taxon>Pseudomonadota</taxon>
        <taxon>Alphaproteobacteria</taxon>
        <taxon>Hyphomicrobiales</taxon>
        <taxon>Rhizobiaceae</taxon>
        <taxon>Sinorhizobium/Ensifer group</taxon>
        <taxon>Sinorhizobium</taxon>
    </lineage>
</organism>
<dbReference type="STRING" id="1185652.USDA257_c18310"/>
<dbReference type="GO" id="GO:0003824">
    <property type="term" value="F:catalytic activity"/>
    <property type="evidence" value="ECO:0007669"/>
    <property type="project" value="InterPro"/>
</dbReference>
<dbReference type="Pfam" id="PF02913">
    <property type="entry name" value="FAD-oxidase_C"/>
    <property type="match status" value="1"/>
</dbReference>
<evidence type="ECO:0000256" key="3">
    <source>
        <dbReference type="ARBA" id="ARBA00022827"/>
    </source>
</evidence>
<dbReference type="PATRIC" id="fig|1185652.3.peg.1895"/>
<keyword evidence="2" id="KW-0285">Flavoprotein</keyword>
<dbReference type="GO" id="GO:0022904">
    <property type="term" value="P:respiratory electron transport chain"/>
    <property type="evidence" value="ECO:0007669"/>
    <property type="project" value="TreeGrafter"/>
</dbReference>
<dbReference type="GO" id="GO:0071949">
    <property type="term" value="F:FAD binding"/>
    <property type="evidence" value="ECO:0007669"/>
    <property type="project" value="InterPro"/>
</dbReference>
<accession>I3X3G2</accession>
<dbReference type="Gene3D" id="3.30.465.10">
    <property type="match status" value="1"/>
</dbReference>
<dbReference type="Gene3D" id="3.30.70.2190">
    <property type="match status" value="1"/>
</dbReference>
<evidence type="ECO:0000259" key="4">
    <source>
        <dbReference type="PROSITE" id="PS51387"/>
    </source>
</evidence>
<dbReference type="KEGG" id="sfd:USDA257_c18310"/>
<keyword evidence="3" id="KW-0274">FAD</keyword>
<evidence type="ECO:0000256" key="1">
    <source>
        <dbReference type="ARBA" id="ARBA00008000"/>
    </source>
</evidence>
<reference evidence="5 6" key="1">
    <citation type="journal article" date="2012" name="J. Bacteriol.">
        <title>Complete genome sequence of the broad-host-range strain Sinorhizobium fredii USDA257.</title>
        <authorList>
            <person name="Schuldes J."/>
            <person name="Rodriguez Orbegoso M."/>
            <person name="Schmeisser C."/>
            <person name="Krishnan H.B."/>
            <person name="Daniel R."/>
            <person name="Streit W.R."/>
        </authorList>
    </citation>
    <scope>NUCLEOTIDE SEQUENCE [LARGE SCALE GENOMIC DNA]</scope>
    <source>
        <strain evidence="5 6">USDA 257</strain>
    </source>
</reference>
<dbReference type="InterPro" id="IPR006094">
    <property type="entry name" value="Oxid_FAD_bind_N"/>
</dbReference>
<dbReference type="InterPro" id="IPR016171">
    <property type="entry name" value="Vanillyl_alc_oxidase_C-sub2"/>
</dbReference>
<dbReference type="PROSITE" id="PS51387">
    <property type="entry name" value="FAD_PCMH"/>
    <property type="match status" value="1"/>
</dbReference>
<dbReference type="Gene3D" id="1.10.45.10">
    <property type="entry name" value="Vanillyl-alcohol Oxidase, Chain A, domain 4"/>
    <property type="match status" value="1"/>
</dbReference>
<dbReference type="Gene3D" id="3.30.70.2740">
    <property type="match status" value="1"/>
</dbReference>
<dbReference type="SUPFAM" id="SSF56176">
    <property type="entry name" value="FAD-binding/transporter-associated domain-like"/>
    <property type="match status" value="1"/>
</dbReference>
<dbReference type="eggNOG" id="COG0277">
    <property type="taxonomic scope" value="Bacteria"/>
</dbReference>
<evidence type="ECO:0000313" key="5">
    <source>
        <dbReference type="EMBL" id="AFL50418.1"/>
    </source>
</evidence>
<dbReference type="InterPro" id="IPR004113">
    <property type="entry name" value="FAD-bd_oxidored_4_C"/>
</dbReference>
<dbReference type="HOGENOM" id="CLU_017779_4_1_5"/>
<dbReference type="Gene3D" id="3.30.43.10">
    <property type="entry name" value="Uridine Diphospho-n-acetylenolpyruvylglucosamine Reductase, domain 2"/>
    <property type="match status" value="1"/>
</dbReference>
<evidence type="ECO:0000256" key="2">
    <source>
        <dbReference type="ARBA" id="ARBA00022630"/>
    </source>
</evidence>
<comment type="similarity">
    <text evidence="1">Belongs to the FAD-binding oxidoreductase/transferase type 4 family.</text>
</comment>
<feature type="domain" description="FAD-binding PCMH-type" evidence="4">
    <location>
        <begin position="12"/>
        <end position="196"/>
    </location>
</feature>
<dbReference type="RefSeq" id="WP_014762592.1">
    <property type="nucleotide sequence ID" value="NC_018000.1"/>
</dbReference>
<proteinExistence type="inferred from homology"/>
<dbReference type="InterPro" id="IPR016164">
    <property type="entry name" value="FAD-linked_Oxase-like_C"/>
</dbReference>